<dbReference type="InParanoid" id="A0A6N7EW66"/>
<gene>
    <name evidence="1" type="ORF">GCU85_09735</name>
</gene>
<protein>
    <recommendedName>
        <fullName evidence="3">BrnA antitoxin of type II toxin-antitoxin system</fullName>
    </recommendedName>
</protein>
<reference evidence="1 2" key="1">
    <citation type="submission" date="2019-10" db="EMBL/GenBank/DDBJ databases">
        <title>Cardiobacteriales fam. a chemoheterotrophic member of the order Cardiobacteriales, and proposal of Cardiobacteriales fam. nov.</title>
        <authorList>
            <person name="Wang C."/>
        </authorList>
    </citation>
    <scope>NUCLEOTIDE SEQUENCE [LARGE SCALE GENOMIC DNA]</scope>
    <source>
        <strain evidence="1 2">ML27</strain>
    </source>
</reference>
<dbReference type="EMBL" id="WHNW01000017">
    <property type="protein sequence ID" value="MPV87004.1"/>
    <property type="molecule type" value="Genomic_DNA"/>
</dbReference>
<dbReference type="Pfam" id="PF14384">
    <property type="entry name" value="BrnA_antitoxin"/>
    <property type="match status" value="1"/>
</dbReference>
<comment type="caution">
    <text evidence="1">The sequence shown here is derived from an EMBL/GenBank/DDBJ whole genome shotgun (WGS) entry which is preliminary data.</text>
</comment>
<dbReference type="AlphaFoldDB" id="A0A6N7EW66"/>
<dbReference type="InterPro" id="IPR025528">
    <property type="entry name" value="BrnA_antitoxin"/>
</dbReference>
<dbReference type="Proteomes" id="UP000471298">
    <property type="component" value="Unassembled WGS sequence"/>
</dbReference>
<dbReference type="RefSeq" id="WP_152810992.1">
    <property type="nucleotide sequence ID" value="NZ_WHNW01000017.1"/>
</dbReference>
<organism evidence="1 2">
    <name type="scientific">Ostreibacterium oceani</name>
    <dbReference type="NCBI Taxonomy" id="2654998"/>
    <lineage>
        <taxon>Bacteria</taxon>
        <taxon>Pseudomonadati</taxon>
        <taxon>Pseudomonadota</taxon>
        <taxon>Gammaproteobacteria</taxon>
        <taxon>Cardiobacteriales</taxon>
        <taxon>Ostreibacteriaceae</taxon>
        <taxon>Ostreibacterium</taxon>
    </lineage>
</organism>
<proteinExistence type="predicted"/>
<accession>A0A6N7EW66</accession>
<name>A0A6N7EW66_9GAMM</name>
<evidence type="ECO:0008006" key="3">
    <source>
        <dbReference type="Google" id="ProtNLM"/>
    </source>
</evidence>
<evidence type="ECO:0000313" key="2">
    <source>
        <dbReference type="Proteomes" id="UP000471298"/>
    </source>
</evidence>
<keyword evidence="2" id="KW-1185">Reference proteome</keyword>
<sequence length="98" mass="11413">MGNVKYKQADLPNISRDDIKRVIAIKDDAINTDDIPELNENFWENAELYRPKKQQITIKVDADVLLWLKSNGKGYQTRLNEILRKSMAQSIKKEKNHS</sequence>
<evidence type="ECO:0000313" key="1">
    <source>
        <dbReference type="EMBL" id="MPV87004.1"/>
    </source>
</evidence>